<accession>A0A0Q3PTU2</accession>
<name>A0A0Q3PTU2_AMAAE</name>
<keyword evidence="3" id="KW-1185">Reference proteome</keyword>
<dbReference type="EMBL" id="LMAW01002583">
    <property type="protein sequence ID" value="KQK79500.1"/>
    <property type="molecule type" value="Genomic_DNA"/>
</dbReference>
<reference evidence="2 3" key="1">
    <citation type="submission" date="2015-10" db="EMBL/GenBank/DDBJ databases">
        <authorList>
            <person name="Gilbert D.G."/>
        </authorList>
    </citation>
    <scope>NUCLEOTIDE SEQUENCE [LARGE SCALE GENOMIC DNA]</scope>
    <source>
        <strain evidence="2">FVVF132</strain>
    </source>
</reference>
<proteinExistence type="predicted"/>
<feature type="region of interest" description="Disordered" evidence="1">
    <location>
        <begin position="82"/>
        <end position="138"/>
    </location>
</feature>
<comment type="caution">
    <text evidence="2">The sequence shown here is derived from an EMBL/GenBank/DDBJ whole genome shotgun (WGS) entry which is preliminary data.</text>
</comment>
<evidence type="ECO:0000313" key="2">
    <source>
        <dbReference type="EMBL" id="KQK79500.1"/>
    </source>
</evidence>
<feature type="compositionally biased region" description="Low complexity" evidence="1">
    <location>
        <begin position="91"/>
        <end position="138"/>
    </location>
</feature>
<dbReference type="OrthoDB" id="9398059at2759"/>
<sequence length="247" mass="26652">MDIHAWQSVWDSIGKYLGQWDPPVLWNLATEQVRNPEKLVKHLNEVCCHPGHTREGQIMAMCRGLAYTCRALFNTIQPFQKANASGSDGKTTNNAVTTTSNTAATTTPATSTEVTQTLTTTDSAATPTPSTATTPTPVTSKVATQTLTATDNAAACATQPSCTAAAPTLVVYTADTPNTVTVTEAKPKDQFVPVLVAHVHKGKSKQEAQRTIHTVRKDEEPMHLLHRTASEQELLLRGSEEEEEVTS</sequence>
<dbReference type="AlphaFoldDB" id="A0A0Q3PTU2"/>
<evidence type="ECO:0000313" key="3">
    <source>
        <dbReference type="Proteomes" id="UP000051836"/>
    </source>
</evidence>
<protein>
    <submittedName>
        <fullName evidence="2">Uncharacterized protein</fullName>
    </submittedName>
</protein>
<evidence type="ECO:0000256" key="1">
    <source>
        <dbReference type="SAM" id="MobiDB-lite"/>
    </source>
</evidence>
<organism evidence="2 3">
    <name type="scientific">Amazona aestiva</name>
    <name type="common">Blue-fronted Amazon parrot</name>
    <dbReference type="NCBI Taxonomy" id="12930"/>
    <lineage>
        <taxon>Eukaryota</taxon>
        <taxon>Metazoa</taxon>
        <taxon>Chordata</taxon>
        <taxon>Craniata</taxon>
        <taxon>Vertebrata</taxon>
        <taxon>Euteleostomi</taxon>
        <taxon>Archelosauria</taxon>
        <taxon>Archosauria</taxon>
        <taxon>Dinosauria</taxon>
        <taxon>Saurischia</taxon>
        <taxon>Theropoda</taxon>
        <taxon>Coelurosauria</taxon>
        <taxon>Aves</taxon>
        <taxon>Neognathae</taxon>
        <taxon>Neoaves</taxon>
        <taxon>Telluraves</taxon>
        <taxon>Australaves</taxon>
        <taxon>Psittaciformes</taxon>
        <taxon>Psittacidae</taxon>
        <taxon>Amazona</taxon>
    </lineage>
</organism>
<gene>
    <name evidence="2" type="ORF">AAES_103421</name>
</gene>
<dbReference type="Proteomes" id="UP000051836">
    <property type="component" value="Unassembled WGS sequence"/>
</dbReference>